<keyword evidence="2 3" id="KW-0808">Transferase</keyword>
<dbReference type="InterPro" id="IPR051199">
    <property type="entry name" value="LPS_LOS_Heptosyltrfase"/>
</dbReference>
<dbReference type="SUPFAM" id="SSF53756">
    <property type="entry name" value="UDP-Glycosyltransferase/glycogen phosphorylase"/>
    <property type="match status" value="1"/>
</dbReference>
<dbReference type="STRING" id="333140.AWW68_03565"/>
<dbReference type="GO" id="GO:0005829">
    <property type="term" value="C:cytosol"/>
    <property type="evidence" value="ECO:0007669"/>
    <property type="project" value="TreeGrafter"/>
</dbReference>
<name>A0A150XGN7_9BACT</name>
<keyword evidence="4" id="KW-1185">Reference proteome</keyword>
<keyword evidence="1" id="KW-0328">Glycosyltransferase</keyword>
<evidence type="ECO:0000313" key="3">
    <source>
        <dbReference type="EMBL" id="KYG77859.1"/>
    </source>
</evidence>
<dbReference type="AlphaFoldDB" id="A0A150XGN7"/>
<evidence type="ECO:0000256" key="2">
    <source>
        <dbReference type="ARBA" id="ARBA00022679"/>
    </source>
</evidence>
<reference evidence="3 4" key="1">
    <citation type="submission" date="2016-01" db="EMBL/GenBank/DDBJ databases">
        <title>Genome sequencing of Roseivirga spongicola UST030701-084.</title>
        <authorList>
            <person name="Selvaratnam C."/>
            <person name="Thevarajoo S."/>
            <person name="Goh K.M."/>
            <person name="Ee R."/>
            <person name="Chan K.-G."/>
            <person name="Chong C.S."/>
        </authorList>
    </citation>
    <scope>NUCLEOTIDE SEQUENCE [LARGE SCALE GENOMIC DNA]</scope>
    <source>
        <strain evidence="3 4">UST030701-084</strain>
    </source>
</reference>
<evidence type="ECO:0000256" key="1">
    <source>
        <dbReference type="ARBA" id="ARBA00022676"/>
    </source>
</evidence>
<dbReference type="InterPro" id="IPR002201">
    <property type="entry name" value="Glyco_trans_9"/>
</dbReference>
<sequence length="337" mass="38557">MPKKVLIIRFSSIGDIVLTTPVIRAIKTQVDDVEVHYATKKQYHSVLEANAYIDKFHLLDGDLKALIEDLKKENFDFVVDLHNNLRTRRIKSGLSTESAAFPKLNWEKWLIVNLKIDKLPNVHIVDRYLEAAAPLGVKVDALGLDYFIPEKDEVEKDWLPETHRGEFVAFAIGGNHETKKLPLDRMIELCDKINKPIVLLGGKEDAENGEKIADFFDRKYETEDFKEPLNELGKKALIYNGCGKFSINQSASILKQASYVFTHDTGMMHIAAALKKNIFSIWGNTIPEFGMYPYRTKFTILEKKGLSCRPCSKIGYKKCPKGHFKCMNEIIFDFWLP</sequence>
<comment type="caution">
    <text evidence="3">The sequence shown here is derived from an EMBL/GenBank/DDBJ whole genome shotgun (WGS) entry which is preliminary data.</text>
</comment>
<dbReference type="Pfam" id="PF01075">
    <property type="entry name" value="Glyco_transf_9"/>
    <property type="match status" value="1"/>
</dbReference>
<evidence type="ECO:0000313" key="4">
    <source>
        <dbReference type="Proteomes" id="UP000075606"/>
    </source>
</evidence>
<dbReference type="GO" id="GO:0009244">
    <property type="term" value="P:lipopolysaccharide core region biosynthetic process"/>
    <property type="evidence" value="ECO:0007669"/>
    <property type="project" value="TreeGrafter"/>
</dbReference>
<dbReference type="EMBL" id="LRPC01000001">
    <property type="protein sequence ID" value="KYG77859.1"/>
    <property type="molecule type" value="Genomic_DNA"/>
</dbReference>
<dbReference type="PANTHER" id="PTHR30160">
    <property type="entry name" value="TETRAACYLDISACCHARIDE 4'-KINASE-RELATED"/>
    <property type="match status" value="1"/>
</dbReference>
<dbReference type="CDD" id="cd03789">
    <property type="entry name" value="GT9_LPS_heptosyltransferase"/>
    <property type="match status" value="1"/>
</dbReference>
<dbReference type="Proteomes" id="UP000075606">
    <property type="component" value="Unassembled WGS sequence"/>
</dbReference>
<dbReference type="OrthoDB" id="9768048at2"/>
<protein>
    <submittedName>
        <fullName evidence="3">Glycosyl transferase</fullName>
    </submittedName>
</protein>
<proteinExistence type="predicted"/>
<organism evidence="3 4">
    <name type="scientific">Roseivirga spongicola</name>
    <dbReference type="NCBI Taxonomy" id="333140"/>
    <lineage>
        <taxon>Bacteria</taxon>
        <taxon>Pseudomonadati</taxon>
        <taxon>Bacteroidota</taxon>
        <taxon>Cytophagia</taxon>
        <taxon>Cytophagales</taxon>
        <taxon>Roseivirgaceae</taxon>
        <taxon>Roseivirga</taxon>
    </lineage>
</organism>
<gene>
    <name evidence="3" type="ORF">AWW68_03565</name>
</gene>
<accession>A0A150XGN7</accession>
<dbReference type="RefSeq" id="WP_068216651.1">
    <property type="nucleotide sequence ID" value="NZ_CP139724.1"/>
</dbReference>
<dbReference type="PANTHER" id="PTHR30160:SF1">
    <property type="entry name" value="LIPOPOLYSACCHARIDE 1,2-N-ACETYLGLUCOSAMINETRANSFERASE-RELATED"/>
    <property type="match status" value="1"/>
</dbReference>
<dbReference type="GO" id="GO:0008713">
    <property type="term" value="F:ADP-heptose-lipopolysaccharide heptosyltransferase activity"/>
    <property type="evidence" value="ECO:0007669"/>
    <property type="project" value="TreeGrafter"/>
</dbReference>
<dbReference type="Gene3D" id="3.40.50.2000">
    <property type="entry name" value="Glycogen Phosphorylase B"/>
    <property type="match status" value="2"/>
</dbReference>